<evidence type="ECO:0000259" key="6">
    <source>
        <dbReference type="PROSITE" id="PS50835"/>
    </source>
</evidence>
<dbReference type="GO" id="GO:0005886">
    <property type="term" value="C:plasma membrane"/>
    <property type="evidence" value="ECO:0007669"/>
    <property type="project" value="TreeGrafter"/>
</dbReference>
<keyword evidence="5" id="KW-0393">Immunoglobulin domain</keyword>
<dbReference type="EMBL" id="CAJPWZ010002024">
    <property type="protein sequence ID" value="CAG2229364.1"/>
    <property type="molecule type" value="Genomic_DNA"/>
</dbReference>
<dbReference type="InterPro" id="IPR036179">
    <property type="entry name" value="Ig-like_dom_sf"/>
</dbReference>
<dbReference type="PROSITE" id="PS50835">
    <property type="entry name" value="IG_LIKE"/>
    <property type="match status" value="2"/>
</dbReference>
<organism evidence="7 8">
    <name type="scientific">Mytilus edulis</name>
    <name type="common">Blue mussel</name>
    <dbReference type="NCBI Taxonomy" id="6550"/>
    <lineage>
        <taxon>Eukaryota</taxon>
        <taxon>Metazoa</taxon>
        <taxon>Spiralia</taxon>
        <taxon>Lophotrochozoa</taxon>
        <taxon>Mollusca</taxon>
        <taxon>Bivalvia</taxon>
        <taxon>Autobranchia</taxon>
        <taxon>Pteriomorphia</taxon>
        <taxon>Mytilida</taxon>
        <taxon>Mytiloidea</taxon>
        <taxon>Mytilidae</taxon>
        <taxon>Mytilinae</taxon>
        <taxon>Mytilus</taxon>
    </lineage>
</organism>
<dbReference type="GO" id="GO:0050839">
    <property type="term" value="F:cell adhesion molecule binding"/>
    <property type="evidence" value="ECO:0007669"/>
    <property type="project" value="TreeGrafter"/>
</dbReference>
<dbReference type="PANTHER" id="PTHR11640">
    <property type="entry name" value="NEPHRIN"/>
    <property type="match status" value="1"/>
</dbReference>
<evidence type="ECO:0000256" key="1">
    <source>
        <dbReference type="ARBA" id="ARBA00004479"/>
    </source>
</evidence>
<feature type="domain" description="Ig-like" evidence="6">
    <location>
        <begin position="79"/>
        <end position="177"/>
    </location>
</feature>
<proteinExistence type="predicted"/>
<evidence type="ECO:0000256" key="3">
    <source>
        <dbReference type="ARBA" id="ARBA00023157"/>
    </source>
</evidence>
<feature type="domain" description="Ig-like" evidence="6">
    <location>
        <begin position="183"/>
        <end position="257"/>
    </location>
</feature>
<evidence type="ECO:0000313" key="7">
    <source>
        <dbReference type="EMBL" id="CAG2229364.1"/>
    </source>
</evidence>
<gene>
    <name evidence="7" type="ORF">MEDL_42266</name>
</gene>
<dbReference type="InterPro" id="IPR051275">
    <property type="entry name" value="Cell_adhesion_signaling"/>
</dbReference>
<accession>A0A8S3TGI4</accession>
<dbReference type="PANTHER" id="PTHR11640:SF158">
    <property type="entry name" value="V-SET AND IMMUNOGLOBULIN DOMAIN-CONTAINING PROTEIN 10-LIKE 2"/>
    <property type="match status" value="1"/>
</dbReference>
<sequence length="489" mass="55999">MDKRSSVKLKMYCKNGIPAATLIWSKEGLTVSNGSSDTLTYQLTPTRFDHMQNITCYINSDLLKSPLSQTVYLDIQYRPQLKIIRSKNKPIIEGESLKLCCFSTSNPPAHCMAWYQNNYKVYSWNHNPSSKFEGLNTEICLRIIQHIENSTGNYVCFAENTIAKSNSRNNPPDVKVTYKISEQRISLHCIPNGKPENYTFYDWQHKSEFNEHIRYIHGTREGKLIIQTHQSKTTNEVDGIYVCNVSNGVPNLDGNVSQEGQTGIKYRGTNVTIKTNLPPIAVRVNFSFKYRTLELLHYDEINQEITNNDKDSVKITGCLETQLVVIGVPLKIACTSLLNFKPKIRRSEEELDYPIASSSHDNQLYQMQIQDYNENGEDERASSRTSVKEREFQDFAHSIVGEKYACKRRRITEADLNYADIVFEDRHLPSSVIIHGIDNKTIYTDIIVGTQPQNQLSTIDSSSESEDDFIYVDGIENYTERRKMNASQT</sequence>
<evidence type="ECO:0000313" key="8">
    <source>
        <dbReference type="Proteomes" id="UP000683360"/>
    </source>
</evidence>
<protein>
    <recommendedName>
        <fullName evidence="6">Ig-like domain-containing protein</fullName>
    </recommendedName>
</protein>
<name>A0A8S3TGI4_MYTED</name>
<keyword evidence="2" id="KW-0472">Membrane</keyword>
<dbReference type="GO" id="GO:0005911">
    <property type="term" value="C:cell-cell junction"/>
    <property type="evidence" value="ECO:0007669"/>
    <property type="project" value="TreeGrafter"/>
</dbReference>
<dbReference type="SUPFAM" id="SSF48726">
    <property type="entry name" value="Immunoglobulin"/>
    <property type="match status" value="2"/>
</dbReference>
<dbReference type="AlphaFoldDB" id="A0A8S3TGI4"/>
<keyword evidence="4" id="KW-0325">Glycoprotein</keyword>
<keyword evidence="8" id="KW-1185">Reference proteome</keyword>
<dbReference type="GO" id="GO:0098609">
    <property type="term" value="P:cell-cell adhesion"/>
    <property type="evidence" value="ECO:0007669"/>
    <property type="project" value="TreeGrafter"/>
</dbReference>
<dbReference type="Proteomes" id="UP000683360">
    <property type="component" value="Unassembled WGS sequence"/>
</dbReference>
<comment type="caution">
    <text evidence="7">The sequence shown here is derived from an EMBL/GenBank/DDBJ whole genome shotgun (WGS) entry which is preliminary data.</text>
</comment>
<dbReference type="Gene3D" id="2.60.40.10">
    <property type="entry name" value="Immunoglobulins"/>
    <property type="match status" value="2"/>
</dbReference>
<evidence type="ECO:0000256" key="5">
    <source>
        <dbReference type="ARBA" id="ARBA00023319"/>
    </source>
</evidence>
<keyword evidence="3" id="KW-1015">Disulfide bond</keyword>
<dbReference type="OrthoDB" id="6143670at2759"/>
<reference evidence="7" key="1">
    <citation type="submission" date="2021-03" db="EMBL/GenBank/DDBJ databases">
        <authorList>
            <person name="Bekaert M."/>
        </authorList>
    </citation>
    <scope>NUCLEOTIDE SEQUENCE</scope>
</reference>
<evidence type="ECO:0000256" key="2">
    <source>
        <dbReference type="ARBA" id="ARBA00023136"/>
    </source>
</evidence>
<dbReference type="InterPro" id="IPR013783">
    <property type="entry name" value="Ig-like_fold"/>
</dbReference>
<evidence type="ECO:0000256" key="4">
    <source>
        <dbReference type="ARBA" id="ARBA00023180"/>
    </source>
</evidence>
<comment type="subcellular location">
    <subcellularLocation>
        <location evidence="1">Membrane</location>
        <topology evidence="1">Single-pass type I membrane protein</topology>
    </subcellularLocation>
</comment>
<dbReference type="InterPro" id="IPR007110">
    <property type="entry name" value="Ig-like_dom"/>
</dbReference>